<dbReference type="AlphaFoldDB" id="A0A9P0H261"/>
<evidence type="ECO:0000313" key="3">
    <source>
        <dbReference type="Proteomes" id="UP001152798"/>
    </source>
</evidence>
<dbReference type="EMBL" id="OV725077">
    <property type="protein sequence ID" value="CAH1390615.1"/>
    <property type="molecule type" value="Genomic_DNA"/>
</dbReference>
<feature type="region of interest" description="Disordered" evidence="1">
    <location>
        <begin position="1"/>
        <end position="37"/>
    </location>
</feature>
<protein>
    <submittedName>
        <fullName evidence="2">Uncharacterized protein</fullName>
    </submittedName>
</protein>
<gene>
    <name evidence="2" type="ORF">NEZAVI_LOCUS1795</name>
</gene>
<evidence type="ECO:0000313" key="2">
    <source>
        <dbReference type="EMBL" id="CAH1390615.1"/>
    </source>
</evidence>
<organism evidence="2 3">
    <name type="scientific">Nezara viridula</name>
    <name type="common">Southern green stink bug</name>
    <name type="synonym">Cimex viridulus</name>
    <dbReference type="NCBI Taxonomy" id="85310"/>
    <lineage>
        <taxon>Eukaryota</taxon>
        <taxon>Metazoa</taxon>
        <taxon>Ecdysozoa</taxon>
        <taxon>Arthropoda</taxon>
        <taxon>Hexapoda</taxon>
        <taxon>Insecta</taxon>
        <taxon>Pterygota</taxon>
        <taxon>Neoptera</taxon>
        <taxon>Paraneoptera</taxon>
        <taxon>Hemiptera</taxon>
        <taxon>Heteroptera</taxon>
        <taxon>Panheteroptera</taxon>
        <taxon>Pentatomomorpha</taxon>
        <taxon>Pentatomoidea</taxon>
        <taxon>Pentatomidae</taxon>
        <taxon>Pentatominae</taxon>
        <taxon>Nezara</taxon>
    </lineage>
</organism>
<feature type="compositionally biased region" description="Polar residues" evidence="1">
    <location>
        <begin position="24"/>
        <end position="33"/>
    </location>
</feature>
<sequence length="107" mass="13098">MWNFFQSWSRRRTDDSPFWKSKRSGANQSQRRNITTRKPCRSFVEDRDVNPDLHLLAKINGYINIIRRILQTNCVKKSDQRSQRYRRDESTRIRMWPVAISAWRYTF</sequence>
<accession>A0A9P0H261</accession>
<dbReference type="Proteomes" id="UP001152798">
    <property type="component" value="Chromosome 1"/>
</dbReference>
<proteinExistence type="predicted"/>
<name>A0A9P0H261_NEZVI</name>
<keyword evidence="3" id="KW-1185">Reference proteome</keyword>
<reference evidence="2" key="1">
    <citation type="submission" date="2022-01" db="EMBL/GenBank/DDBJ databases">
        <authorList>
            <person name="King R."/>
        </authorList>
    </citation>
    <scope>NUCLEOTIDE SEQUENCE</scope>
</reference>
<evidence type="ECO:0000256" key="1">
    <source>
        <dbReference type="SAM" id="MobiDB-lite"/>
    </source>
</evidence>